<dbReference type="Pfam" id="PF01553">
    <property type="entry name" value="Acyltransferase"/>
    <property type="match status" value="2"/>
</dbReference>
<keyword evidence="5" id="KW-1185">Reference proteome</keyword>
<proteinExistence type="predicted"/>
<feature type="domain" description="Phospholipid/glycerol acyltransferase" evidence="3">
    <location>
        <begin position="76"/>
        <end position="288"/>
    </location>
</feature>
<evidence type="ECO:0000256" key="2">
    <source>
        <dbReference type="SAM" id="Phobius"/>
    </source>
</evidence>
<reference evidence="5" key="1">
    <citation type="journal article" date="2023" name="Commun. Biol.">
        <title>Genome analysis of Parmales, the sister group of diatoms, reveals the evolutionary specialization of diatoms from phago-mixotrophs to photoautotrophs.</title>
        <authorList>
            <person name="Ban H."/>
            <person name="Sato S."/>
            <person name="Yoshikawa S."/>
            <person name="Yamada K."/>
            <person name="Nakamura Y."/>
            <person name="Ichinomiya M."/>
            <person name="Sato N."/>
            <person name="Blanc-Mathieu R."/>
            <person name="Endo H."/>
            <person name="Kuwata A."/>
            <person name="Ogata H."/>
        </authorList>
    </citation>
    <scope>NUCLEOTIDE SEQUENCE [LARGE SCALE GENOMIC DNA]</scope>
</reference>
<feature type="transmembrane region" description="Helical" evidence="2">
    <location>
        <begin position="499"/>
        <end position="517"/>
    </location>
</feature>
<dbReference type="GO" id="GO:0008654">
    <property type="term" value="P:phospholipid biosynthetic process"/>
    <property type="evidence" value="ECO:0007669"/>
    <property type="project" value="TreeGrafter"/>
</dbReference>
<organism evidence="4 5">
    <name type="scientific">Triparma columacea</name>
    <dbReference type="NCBI Taxonomy" id="722753"/>
    <lineage>
        <taxon>Eukaryota</taxon>
        <taxon>Sar</taxon>
        <taxon>Stramenopiles</taxon>
        <taxon>Ochrophyta</taxon>
        <taxon>Bolidophyceae</taxon>
        <taxon>Parmales</taxon>
        <taxon>Triparmaceae</taxon>
        <taxon>Triparma</taxon>
    </lineage>
</organism>
<comment type="caution">
    <text evidence="4">The sequence shown here is derived from an EMBL/GenBank/DDBJ whole genome shotgun (WGS) entry which is preliminary data.</text>
</comment>
<feature type="transmembrane region" description="Helical" evidence="2">
    <location>
        <begin position="529"/>
        <end position="547"/>
    </location>
</feature>
<dbReference type="EMBL" id="BRYA01000350">
    <property type="protein sequence ID" value="GMI47548.1"/>
    <property type="molecule type" value="Genomic_DNA"/>
</dbReference>
<dbReference type="GO" id="GO:0016287">
    <property type="term" value="F:glycerone-phosphate O-acyltransferase activity"/>
    <property type="evidence" value="ECO:0007669"/>
    <property type="project" value="TreeGrafter"/>
</dbReference>
<dbReference type="InterPro" id="IPR002123">
    <property type="entry name" value="Plipid/glycerol_acylTrfase"/>
</dbReference>
<keyword evidence="2" id="KW-1133">Transmembrane helix</keyword>
<gene>
    <name evidence="4" type="ORF">TrCOL_g2152</name>
</gene>
<dbReference type="PANTHER" id="PTHR31605:SF0">
    <property type="entry name" value="GLYCEROL-3-PHOSPHATE O-ACYLTRANSFERASE 1"/>
    <property type="match status" value="1"/>
</dbReference>
<dbReference type="Proteomes" id="UP001165065">
    <property type="component" value="Unassembled WGS sequence"/>
</dbReference>
<evidence type="ECO:0000259" key="3">
    <source>
        <dbReference type="SMART" id="SM00563"/>
    </source>
</evidence>
<dbReference type="InterPro" id="IPR052744">
    <property type="entry name" value="GPAT/DAPAT"/>
</dbReference>
<dbReference type="SMART" id="SM00563">
    <property type="entry name" value="PlsC"/>
    <property type="match status" value="1"/>
</dbReference>
<evidence type="ECO:0000256" key="1">
    <source>
        <dbReference type="SAM" id="MobiDB-lite"/>
    </source>
</evidence>
<keyword evidence="2" id="KW-0812">Transmembrane</keyword>
<dbReference type="SUPFAM" id="SSF69593">
    <property type="entry name" value="Glycerol-3-phosphate (1)-acyltransferase"/>
    <property type="match status" value="2"/>
</dbReference>
<feature type="region of interest" description="Disordered" evidence="1">
    <location>
        <begin position="1"/>
        <end position="35"/>
    </location>
</feature>
<dbReference type="OrthoDB" id="2427554at2759"/>
<sequence>MPTFDGVGALQPSNEAGLRPSDDSTASGSSSLAELKSPSAPWKYRVIRSIFRFILRVFFRRIDVLNQSVLPTDGPVILVGNHANQFIDGMNLVASTARPISFMIAKKSYDRPYIGDVAKALCAVPVQRPQDIAVKAEGTIIRVEINEEDGTAKAIGLGTTFTKGVRGEAFQKGGKLAGIKGWEGELMIAGPPISDTELPLKKPRTPLNYTFTSEGCSFKLLPKIDQAAVFEMVYDVLGKNGTIGIFPEGGSHDQGHLIPLKAGVTIMALGAAAQGTPVKIVPVGLTYFHAHRFRSLAVTQFGEPFKCPAHLVEKYKTDSRGACGELLEIITERLKKVTVNTPDYASNKQLQTVRRLFQPDNVKNLTGKQYMAYNEKFVAGFEEIQDQPQTKELLTCVDEYMAEIAAAKWLDKELRLIDRVQIKWKWMTSGYVLTHLLITLLAAPLCIPGLILMYPVMHFSTKHALKQQAKALAGSKVKVGAYDVVASEMVKWAVTYAPLFWIFYTILAAVIAEVLITESHSSAVQAMEVVVPLAIFFCMPFFCFYSIRLSDIAFFSHKKWTVVMARNSPSGRRLLLRRKEVQRKVRDFVANQNNSTSNLHNPNV</sequence>
<dbReference type="PANTHER" id="PTHR31605">
    <property type="entry name" value="GLYCEROL-3-PHOSPHATE O-ACYLTRANSFERASE 1"/>
    <property type="match status" value="1"/>
</dbReference>
<feature type="transmembrane region" description="Helical" evidence="2">
    <location>
        <begin position="431"/>
        <end position="454"/>
    </location>
</feature>
<evidence type="ECO:0000313" key="4">
    <source>
        <dbReference type="EMBL" id="GMI47548.1"/>
    </source>
</evidence>
<evidence type="ECO:0000313" key="5">
    <source>
        <dbReference type="Proteomes" id="UP001165065"/>
    </source>
</evidence>
<accession>A0A9W7LEY1</accession>
<protein>
    <recommendedName>
        <fullName evidence="3">Phospholipid/glycerol acyltransferase domain-containing protein</fullName>
    </recommendedName>
</protein>
<dbReference type="AlphaFoldDB" id="A0A9W7LEY1"/>
<name>A0A9W7LEY1_9STRA</name>
<dbReference type="CDD" id="cd07992">
    <property type="entry name" value="LPLAT_AAK14816-like"/>
    <property type="match status" value="1"/>
</dbReference>
<dbReference type="GO" id="GO:0004366">
    <property type="term" value="F:glycerol-3-phosphate O-acyltransferase activity"/>
    <property type="evidence" value="ECO:0007669"/>
    <property type="project" value="TreeGrafter"/>
</dbReference>
<keyword evidence="2" id="KW-0472">Membrane</keyword>